<evidence type="ECO:0000313" key="3">
    <source>
        <dbReference type="Proteomes" id="UP001597375"/>
    </source>
</evidence>
<accession>A0ABW5DC92</accession>
<keyword evidence="1" id="KW-0472">Membrane</keyword>
<name>A0ABW5DC92_9BACT</name>
<dbReference type="Proteomes" id="UP001597375">
    <property type="component" value="Unassembled WGS sequence"/>
</dbReference>
<protein>
    <submittedName>
        <fullName evidence="2">Uncharacterized protein</fullName>
    </submittedName>
</protein>
<evidence type="ECO:0000256" key="1">
    <source>
        <dbReference type="SAM" id="Phobius"/>
    </source>
</evidence>
<feature type="transmembrane region" description="Helical" evidence="1">
    <location>
        <begin position="12"/>
        <end position="32"/>
    </location>
</feature>
<keyword evidence="1" id="KW-1133">Transmembrane helix</keyword>
<organism evidence="2 3">
    <name type="scientific">Luteolibacter algae</name>
    <dbReference type="NCBI Taxonomy" id="454151"/>
    <lineage>
        <taxon>Bacteria</taxon>
        <taxon>Pseudomonadati</taxon>
        <taxon>Verrucomicrobiota</taxon>
        <taxon>Verrucomicrobiia</taxon>
        <taxon>Verrucomicrobiales</taxon>
        <taxon>Verrucomicrobiaceae</taxon>
        <taxon>Luteolibacter</taxon>
    </lineage>
</organism>
<keyword evidence="3" id="KW-1185">Reference proteome</keyword>
<keyword evidence="1" id="KW-0812">Transmembrane</keyword>
<dbReference type="RefSeq" id="WP_386820825.1">
    <property type="nucleotide sequence ID" value="NZ_JBHUIT010000031.1"/>
</dbReference>
<sequence>MARRASSSIHPALIVGIAVAVIAIVFGGKLLLTKKSEAFADVTPLSVEELLENGNSLSGNEYMIEGKIDEKLRWTPTDGQVISLRVKSSAGDEVIPVKIPEKFNKLNIEREQRYAFKIEFEKGGIPVATDVSRL</sequence>
<dbReference type="EMBL" id="JBHUIT010000031">
    <property type="protein sequence ID" value="MFD2257519.1"/>
    <property type="molecule type" value="Genomic_DNA"/>
</dbReference>
<evidence type="ECO:0000313" key="2">
    <source>
        <dbReference type="EMBL" id="MFD2257519.1"/>
    </source>
</evidence>
<proteinExistence type="predicted"/>
<gene>
    <name evidence="2" type="ORF">ACFSSA_12625</name>
</gene>
<comment type="caution">
    <text evidence="2">The sequence shown here is derived from an EMBL/GenBank/DDBJ whole genome shotgun (WGS) entry which is preliminary data.</text>
</comment>
<reference evidence="3" key="1">
    <citation type="journal article" date="2019" name="Int. J. Syst. Evol. Microbiol.">
        <title>The Global Catalogue of Microorganisms (GCM) 10K type strain sequencing project: providing services to taxonomists for standard genome sequencing and annotation.</title>
        <authorList>
            <consortium name="The Broad Institute Genomics Platform"/>
            <consortium name="The Broad Institute Genome Sequencing Center for Infectious Disease"/>
            <person name="Wu L."/>
            <person name="Ma J."/>
        </authorList>
    </citation>
    <scope>NUCLEOTIDE SEQUENCE [LARGE SCALE GENOMIC DNA]</scope>
    <source>
        <strain evidence="3">CGMCC 4.7106</strain>
    </source>
</reference>